<organism evidence="12 13">
    <name type="scientific">Desmophyllum pertusum</name>
    <dbReference type="NCBI Taxonomy" id="174260"/>
    <lineage>
        <taxon>Eukaryota</taxon>
        <taxon>Metazoa</taxon>
        <taxon>Cnidaria</taxon>
        <taxon>Anthozoa</taxon>
        <taxon>Hexacorallia</taxon>
        <taxon>Scleractinia</taxon>
        <taxon>Caryophylliina</taxon>
        <taxon>Caryophylliidae</taxon>
        <taxon>Desmophyllum</taxon>
    </lineage>
</organism>
<dbReference type="Pfam" id="PF00028">
    <property type="entry name" value="Cadherin"/>
    <property type="match status" value="3"/>
</dbReference>
<evidence type="ECO:0000256" key="7">
    <source>
        <dbReference type="ARBA" id="ARBA00023136"/>
    </source>
</evidence>
<dbReference type="PRINTS" id="PR00205">
    <property type="entry name" value="CADHERIN"/>
</dbReference>
<evidence type="ECO:0000256" key="4">
    <source>
        <dbReference type="ARBA" id="ARBA00022737"/>
    </source>
</evidence>
<evidence type="ECO:0000256" key="9">
    <source>
        <dbReference type="SAM" id="MobiDB-lite"/>
    </source>
</evidence>
<dbReference type="PANTHER" id="PTHR24026:SF126">
    <property type="entry name" value="PROTOCADHERIN FAT 4"/>
    <property type="match status" value="1"/>
</dbReference>
<feature type="domain" description="Cadherin" evidence="11">
    <location>
        <begin position="425"/>
        <end position="532"/>
    </location>
</feature>
<accession>A0A9W9ZNJ7</accession>
<feature type="domain" description="Cadherin" evidence="11">
    <location>
        <begin position="130"/>
        <end position="239"/>
    </location>
</feature>
<dbReference type="GO" id="GO:0007156">
    <property type="term" value="P:homophilic cell adhesion via plasma membrane adhesion molecules"/>
    <property type="evidence" value="ECO:0007669"/>
    <property type="project" value="InterPro"/>
</dbReference>
<evidence type="ECO:0000313" key="12">
    <source>
        <dbReference type="EMBL" id="KAJ7384991.1"/>
    </source>
</evidence>
<keyword evidence="4" id="KW-0677">Repeat</keyword>
<dbReference type="CDD" id="cd11304">
    <property type="entry name" value="Cadherin_repeat"/>
    <property type="match status" value="5"/>
</dbReference>
<dbReference type="SMART" id="SM00112">
    <property type="entry name" value="CA"/>
    <property type="match status" value="5"/>
</dbReference>
<dbReference type="EMBL" id="MU825883">
    <property type="protein sequence ID" value="KAJ7384991.1"/>
    <property type="molecule type" value="Genomic_DNA"/>
</dbReference>
<dbReference type="InterPro" id="IPR002126">
    <property type="entry name" value="Cadherin-like_dom"/>
</dbReference>
<reference evidence="12" key="1">
    <citation type="submission" date="2023-01" db="EMBL/GenBank/DDBJ databases">
        <title>Genome assembly of the deep-sea coral Lophelia pertusa.</title>
        <authorList>
            <person name="Herrera S."/>
            <person name="Cordes E."/>
        </authorList>
    </citation>
    <scope>NUCLEOTIDE SEQUENCE</scope>
    <source>
        <strain evidence="12">USNM1676648</strain>
        <tissue evidence="12">Polyp</tissue>
    </source>
</reference>
<feature type="domain" description="Cadherin" evidence="11">
    <location>
        <begin position="240"/>
        <end position="352"/>
    </location>
</feature>
<feature type="domain" description="Cadherin" evidence="11">
    <location>
        <begin position="365"/>
        <end position="419"/>
    </location>
</feature>
<feature type="signal peptide" evidence="10">
    <location>
        <begin position="1"/>
        <end position="23"/>
    </location>
</feature>
<proteinExistence type="predicted"/>
<dbReference type="SUPFAM" id="SSF49313">
    <property type="entry name" value="Cadherin-like"/>
    <property type="match status" value="6"/>
</dbReference>
<evidence type="ECO:0000259" key="11">
    <source>
        <dbReference type="PROSITE" id="PS50268"/>
    </source>
</evidence>
<dbReference type="FunFam" id="2.60.40.60:FF:000015">
    <property type="entry name" value="FAT atypical cadherin 1"/>
    <property type="match status" value="1"/>
</dbReference>
<keyword evidence="7" id="KW-0472">Membrane</keyword>
<evidence type="ECO:0000256" key="1">
    <source>
        <dbReference type="ARBA" id="ARBA00004167"/>
    </source>
</evidence>
<evidence type="ECO:0000256" key="10">
    <source>
        <dbReference type="SAM" id="SignalP"/>
    </source>
</evidence>
<dbReference type="Proteomes" id="UP001163046">
    <property type="component" value="Unassembled WGS sequence"/>
</dbReference>
<dbReference type="GO" id="GO:0005509">
    <property type="term" value="F:calcium ion binding"/>
    <property type="evidence" value="ECO:0007669"/>
    <property type="project" value="UniProtKB-UniRule"/>
</dbReference>
<gene>
    <name evidence="12" type="primary">hmr-1_5</name>
    <name evidence="12" type="ORF">OS493_018680</name>
</gene>
<evidence type="ECO:0000256" key="2">
    <source>
        <dbReference type="ARBA" id="ARBA00022692"/>
    </source>
</evidence>
<feature type="compositionally biased region" description="Polar residues" evidence="9">
    <location>
        <begin position="432"/>
        <end position="449"/>
    </location>
</feature>
<evidence type="ECO:0000256" key="8">
    <source>
        <dbReference type="PROSITE-ProRule" id="PRU00043"/>
    </source>
</evidence>
<evidence type="ECO:0000256" key="3">
    <source>
        <dbReference type="ARBA" id="ARBA00022729"/>
    </source>
</evidence>
<dbReference type="PROSITE" id="PS50268">
    <property type="entry name" value="CADHERIN_2"/>
    <property type="match status" value="6"/>
</dbReference>
<feature type="domain" description="Cadherin" evidence="11">
    <location>
        <begin position="533"/>
        <end position="630"/>
    </location>
</feature>
<comment type="subcellular location">
    <subcellularLocation>
        <location evidence="1">Membrane</location>
        <topology evidence="1">Single-pass membrane protein</topology>
    </subcellularLocation>
</comment>
<feature type="region of interest" description="Disordered" evidence="9">
    <location>
        <begin position="432"/>
        <end position="458"/>
    </location>
</feature>
<feature type="domain" description="Cadherin" evidence="11">
    <location>
        <begin position="54"/>
        <end position="129"/>
    </location>
</feature>
<keyword evidence="5 8" id="KW-0106">Calcium</keyword>
<dbReference type="Gene3D" id="2.60.40.60">
    <property type="entry name" value="Cadherins"/>
    <property type="match status" value="7"/>
</dbReference>
<dbReference type="FunFam" id="2.60.40.60:FF:000033">
    <property type="entry name" value="FAT atypical cadherin 1"/>
    <property type="match status" value="1"/>
</dbReference>
<keyword evidence="3 10" id="KW-0732">Signal</keyword>
<name>A0A9W9ZNJ7_9CNID</name>
<dbReference type="PANTHER" id="PTHR24026">
    <property type="entry name" value="FAT ATYPICAL CADHERIN-RELATED"/>
    <property type="match status" value="1"/>
</dbReference>
<dbReference type="GO" id="GO:0005886">
    <property type="term" value="C:plasma membrane"/>
    <property type="evidence" value="ECO:0007669"/>
    <property type="project" value="UniProtKB-SubCell"/>
</dbReference>
<comment type="caution">
    <text evidence="12">The sequence shown here is derived from an EMBL/GenBank/DDBJ whole genome shotgun (WGS) entry which is preliminary data.</text>
</comment>
<sequence length="689" mass="74718">MRGTNVVVSFLLCCFCLLHTATGQSFDARVNLVEGKSAGHQVHSFSLPASNQIYTFFPAQDADSRAALTLFQISEQGVVTTTKPIVYEIGKKNYYDLVAIRRDRGDKEGGIPFSVRITITDTNNFSPTFPRNLYHGRVKEDSPKNTMVLGLENCFAEDRDTGGIKSYSISGGDEKGYFKAEKAIVNNRVFLVLKTTNVRIVRDTTPEINLTVRADDDVFYGTTRVSIKILDANNNKPEFEEKSYTATISEDTSLMTSVLRVRATDKDVGTNGGIYYYLSGSSSWFAVDAITGVVKVAGQLPNQPQVSMNVIARDRGTPSNTATVSVKININLISDYPPADSTTPGVNTPPVFPEESYSANVREDFPVNAALLVIHAVDLKNKYDLNVVATDGGASPQSATASLVVTVQEMDKNRHAPVFISPTANKQQRTVSVRENSAANTKVGSSISATDADGSQRPDGQVVYSLASGSGLAYFKIDKSSGDLRTVTMLDREKQAQYNLLIEARDKALYPQNSHLYMIITVTGEEDNNPDFSEPVYYANVPGNAPRNTFVTLIHATDKDGDPVSYAIENPGSAFSIQTDSGVISTSRRLDPANEERSFSLSVRATSGNKESQAQVIVTVVSEENSPPTFVNLPYSATVPENLGRIDNLLCLAAKDGQGKPVTYKIVSNTGGKFSVGANSGKNRLLTLI</sequence>
<keyword evidence="13" id="KW-1185">Reference proteome</keyword>
<keyword evidence="2" id="KW-0812">Transmembrane</keyword>
<evidence type="ECO:0000256" key="5">
    <source>
        <dbReference type="ARBA" id="ARBA00022837"/>
    </source>
</evidence>
<keyword evidence="6" id="KW-1133">Transmembrane helix</keyword>
<dbReference type="AlphaFoldDB" id="A0A9W9ZNJ7"/>
<feature type="chain" id="PRO_5040901268" evidence="10">
    <location>
        <begin position="24"/>
        <end position="689"/>
    </location>
</feature>
<dbReference type="OrthoDB" id="6250271at2759"/>
<protein>
    <submittedName>
        <fullName evidence="12">Beta-catenin binding</fullName>
    </submittedName>
</protein>
<dbReference type="InterPro" id="IPR015919">
    <property type="entry name" value="Cadherin-like_sf"/>
</dbReference>
<evidence type="ECO:0000313" key="13">
    <source>
        <dbReference type="Proteomes" id="UP001163046"/>
    </source>
</evidence>
<evidence type="ECO:0000256" key="6">
    <source>
        <dbReference type="ARBA" id="ARBA00022989"/>
    </source>
</evidence>